<dbReference type="OMA" id="HRSPCAF"/>
<accession>G4MTV5</accession>
<keyword evidence="4" id="KW-1185">Reference proteome</keyword>
<evidence type="ECO:0000313" key="3">
    <source>
        <dbReference type="EMBL" id="EHA54749.1"/>
    </source>
</evidence>
<dbReference type="HOGENOM" id="CLU_448394_0_0_1"/>
<dbReference type="PANTHER" id="PTHR31735:SF1">
    <property type="entry name" value="VACUOLAR MEMBRANE PROTEIN YPL162C"/>
    <property type="match status" value="1"/>
</dbReference>
<dbReference type="GO" id="GO:0016020">
    <property type="term" value="C:membrane"/>
    <property type="evidence" value="ECO:0007669"/>
    <property type="project" value="TreeGrafter"/>
</dbReference>
<gene>
    <name evidence="3" type="ORF">MGG_01578</name>
</gene>
<organism evidence="3 4">
    <name type="scientific">Pyricularia oryzae (strain 70-15 / ATCC MYA-4617 / FGSC 8958)</name>
    <name type="common">Rice blast fungus</name>
    <name type="synonym">Magnaporthe oryzae</name>
    <dbReference type="NCBI Taxonomy" id="242507"/>
    <lineage>
        <taxon>Eukaryota</taxon>
        <taxon>Fungi</taxon>
        <taxon>Dikarya</taxon>
        <taxon>Ascomycota</taxon>
        <taxon>Pezizomycotina</taxon>
        <taxon>Sordariomycetes</taxon>
        <taxon>Sordariomycetidae</taxon>
        <taxon>Magnaporthales</taxon>
        <taxon>Pyriculariaceae</taxon>
        <taxon>Pyricularia</taxon>
    </lineage>
</organism>
<dbReference type="RefSeq" id="XP_003714556.1">
    <property type="nucleotide sequence ID" value="XM_003714508.1"/>
</dbReference>
<dbReference type="KEGG" id="mgr:MGG_01578"/>
<evidence type="ECO:0000256" key="1">
    <source>
        <dbReference type="SAM" id="MobiDB-lite"/>
    </source>
</evidence>
<keyword evidence="2" id="KW-0472">Membrane</keyword>
<feature type="transmembrane region" description="Helical" evidence="2">
    <location>
        <begin position="51"/>
        <end position="74"/>
    </location>
</feature>
<dbReference type="OrthoDB" id="431202at2759"/>
<feature type="transmembrane region" description="Helical" evidence="2">
    <location>
        <begin position="384"/>
        <end position="404"/>
    </location>
</feature>
<sequence>MSTAHRQLRPRYTLPPCRSPTLTFTFTSILRLYRTYLLWRFSTGIRVISYLPFTFLLFSLPSLFFFFFFFLFSLRRSSSAVCLFLRLSFHLCYSSLSPPFLHDIALFAVITCLCPWLHPSEIRYTTQTRPTTYHAIVILPTWSSLRLFSTRAGVLQPSRHSHRSPCAFFFSLPRLPTINKTTFACQSLSARLFERRSPPPSVRLGPSAPQVMQDLQGAIIPAVARAAKDMYPPDVQATAKAAISTALSASLIATTTPTPTMTAVTATATGSPHDGPEGSGECRLLGSFAVLVQLALGALALLVLVYKRWRERPQRPVKIWFFDASKQVFGSVLVHGANVFMSMLTSGRLSIKVDPAAAAAARRWLMPRGHGADAEKYVPNPCSFYLLNLAIDTTIGIPILILLVRLTTILVSRTPLGKPSESIQSGFYGNPPKWQWWLKQSIIYFCGLFGMKICVLIIFLVFPWISHVGDWALGWTEGNEKLQIVFVMMLFPLIMNAMQYYIIDSFIKERTQDEAGDAAARRPGLGSRESSYDRLSESGDDDHEEELADRGSSLGEGNRAKGGIKAPPRDREYDPEIDGDDERTVIGSASTSGNQQSQALLSKGLLPHE</sequence>
<feature type="region of interest" description="Disordered" evidence="1">
    <location>
        <begin position="517"/>
        <end position="609"/>
    </location>
</feature>
<dbReference type="EMBL" id="CM001232">
    <property type="protein sequence ID" value="EHA54749.1"/>
    <property type="molecule type" value="Genomic_DNA"/>
</dbReference>
<feature type="transmembrane region" description="Helical" evidence="2">
    <location>
        <begin position="95"/>
        <end position="118"/>
    </location>
</feature>
<dbReference type="VEuPathDB" id="FungiDB:MGG_01578"/>
<proteinExistence type="predicted"/>
<dbReference type="STRING" id="242507.G4MTV5"/>
<dbReference type="eggNOG" id="ENOG502S1HE">
    <property type="taxonomic scope" value="Eukaryota"/>
</dbReference>
<protein>
    <recommendedName>
        <fullName evidence="5">Vacuolar membrane protein</fullName>
    </recommendedName>
</protein>
<dbReference type="AlphaFoldDB" id="G4MTV5"/>
<dbReference type="Proteomes" id="UP000009058">
    <property type="component" value="Chromosome 2"/>
</dbReference>
<keyword evidence="2" id="KW-0812">Transmembrane</keyword>
<reference key="2">
    <citation type="submission" date="2011-05" db="EMBL/GenBank/DDBJ databases">
        <title>The Genome Sequence of Magnaporthe oryzae 70-15.</title>
        <authorList>
            <consortium name="The Broad Institute Genome Sequencing Platform"/>
            <person name="Ma L.-J."/>
            <person name="Dead R."/>
            <person name="Young S.K."/>
            <person name="Zeng Q."/>
            <person name="Gargeya S."/>
            <person name="Fitzgerald M."/>
            <person name="Haas B."/>
            <person name="Abouelleil A."/>
            <person name="Alvarado L."/>
            <person name="Arachchi H.M."/>
            <person name="Berlin A."/>
            <person name="Brown A."/>
            <person name="Chapman S.B."/>
            <person name="Chen Z."/>
            <person name="Dunbar C."/>
            <person name="Freedman E."/>
            <person name="Gearin G."/>
            <person name="Gellesch M."/>
            <person name="Goldberg J."/>
            <person name="Griggs A."/>
            <person name="Gujja S."/>
            <person name="Heiman D."/>
            <person name="Howarth C."/>
            <person name="Larson L."/>
            <person name="Lui A."/>
            <person name="MacDonald P.J.P."/>
            <person name="Mehta T."/>
            <person name="Montmayeur A."/>
            <person name="Murphy C."/>
            <person name="Neiman D."/>
            <person name="Pearson M."/>
            <person name="Priest M."/>
            <person name="Roberts A."/>
            <person name="Saif S."/>
            <person name="Shea T."/>
            <person name="Shenoy N."/>
            <person name="Sisk P."/>
            <person name="Stolte C."/>
            <person name="Sykes S."/>
            <person name="Yandava C."/>
            <person name="Wortman J."/>
            <person name="Nusbaum C."/>
            <person name="Birren B."/>
        </authorList>
    </citation>
    <scope>NUCLEOTIDE SEQUENCE</scope>
    <source>
        <strain>70-15</strain>
    </source>
</reference>
<feature type="transmembrane region" description="Helical" evidence="2">
    <location>
        <begin position="442"/>
        <end position="462"/>
    </location>
</feature>
<dbReference type="GeneID" id="2679524"/>
<dbReference type="PANTHER" id="PTHR31735">
    <property type="entry name" value="VACUOLAR MEMBRANE PROTEIN YPL162C"/>
    <property type="match status" value="1"/>
</dbReference>
<evidence type="ECO:0000256" key="2">
    <source>
        <dbReference type="SAM" id="Phobius"/>
    </source>
</evidence>
<dbReference type="InParanoid" id="G4MTV5"/>
<feature type="transmembrane region" description="Helical" evidence="2">
    <location>
        <begin position="327"/>
        <end position="345"/>
    </location>
</feature>
<reference evidence="3 4" key="1">
    <citation type="journal article" date="2005" name="Nature">
        <title>The genome sequence of the rice blast fungus Magnaporthe grisea.</title>
        <authorList>
            <person name="Dean R.A."/>
            <person name="Talbot N.J."/>
            <person name="Ebbole D.J."/>
            <person name="Farman M.L."/>
            <person name="Mitchell T.K."/>
            <person name="Orbach M.J."/>
            <person name="Thon M."/>
            <person name="Kulkarni R."/>
            <person name="Xu J.R."/>
            <person name="Pan H."/>
            <person name="Read N.D."/>
            <person name="Lee Y.H."/>
            <person name="Carbone I."/>
            <person name="Brown D."/>
            <person name="Oh Y.Y."/>
            <person name="Donofrio N."/>
            <person name="Jeong J.S."/>
            <person name="Soanes D.M."/>
            <person name="Djonovic S."/>
            <person name="Kolomiets E."/>
            <person name="Rehmeyer C."/>
            <person name="Li W."/>
            <person name="Harding M."/>
            <person name="Kim S."/>
            <person name="Lebrun M.H."/>
            <person name="Bohnert H."/>
            <person name="Coughlan S."/>
            <person name="Butler J."/>
            <person name="Calvo S."/>
            <person name="Ma L.J."/>
            <person name="Nicol R."/>
            <person name="Purcell S."/>
            <person name="Nusbaum C."/>
            <person name="Galagan J.E."/>
            <person name="Birren B.W."/>
        </authorList>
    </citation>
    <scope>NUCLEOTIDE SEQUENCE [LARGE SCALE GENOMIC DNA]</scope>
    <source>
        <strain evidence="4">70-15 / ATCC MYA-4617 / FGSC 8958</strain>
    </source>
</reference>
<dbReference type="InterPro" id="IPR022127">
    <property type="entry name" value="STIMATE/YPL162C"/>
</dbReference>
<feature type="compositionally biased region" description="Acidic residues" evidence="1">
    <location>
        <begin position="538"/>
        <end position="547"/>
    </location>
</feature>
<evidence type="ECO:0008006" key="5">
    <source>
        <dbReference type="Google" id="ProtNLM"/>
    </source>
</evidence>
<keyword evidence="2" id="KW-1133">Transmembrane helix</keyword>
<name>G4MTV5_PYRO7</name>
<dbReference type="Pfam" id="PF12400">
    <property type="entry name" value="STIMATE"/>
    <property type="match status" value="1"/>
</dbReference>
<feature type="transmembrane region" description="Helical" evidence="2">
    <location>
        <begin position="284"/>
        <end position="306"/>
    </location>
</feature>
<evidence type="ECO:0000313" key="4">
    <source>
        <dbReference type="Proteomes" id="UP000009058"/>
    </source>
</evidence>
<feature type="transmembrane region" description="Helical" evidence="2">
    <location>
        <begin position="482"/>
        <end position="503"/>
    </location>
</feature>
<feature type="compositionally biased region" description="Polar residues" evidence="1">
    <location>
        <begin position="587"/>
        <end position="600"/>
    </location>
</feature>